<dbReference type="Proteomes" id="UP001628156">
    <property type="component" value="Unassembled WGS sequence"/>
</dbReference>
<gene>
    <name evidence="3" type="ORF">ENUP19_0291G0006</name>
</gene>
<proteinExistence type="predicted"/>
<evidence type="ECO:0000313" key="3">
    <source>
        <dbReference type="EMBL" id="GAB1226429.1"/>
    </source>
</evidence>
<accession>A0ABQ0DU98</accession>
<feature type="compositionally biased region" description="Basic and acidic residues" evidence="1">
    <location>
        <begin position="165"/>
        <end position="175"/>
    </location>
</feature>
<keyword evidence="4" id="KW-1185">Reference proteome</keyword>
<feature type="domain" description="TRIP4/RQT4 C2HC5-type zinc finger" evidence="2">
    <location>
        <begin position="31"/>
        <end position="68"/>
    </location>
</feature>
<dbReference type="InterPro" id="IPR009349">
    <property type="entry name" value="TRIP4/RQT4_C2HC5_Znf"/>
</dbReference>
<dbReference type="InterPro" id="IPR039128">
    <property type="entry name" value="TRIP4-like"/>
</dbReference>
<evidence type="ECO:0000256" key="1">
    <source>
        <dbReference type="SAM" id="MobiDB-lite"/>
    </source>
</evidence>
<organism evidence="3 4">
    <name type="scientific">Entamoeba nuttalli</name>
    <dbReference type="NCBI Taxonomy" id="412467"/>
    <lineage>
        <taxon>Eukaryota</taxon>
        <taxon>Amoebozoa</taxon>
        <taxon>Evosea</taxon>
        <taxon>Archamoebae</taxon>
        <taxon>Mastigamoebida</taxon>
        <taxon>Entamoebidae</taxon>
        <taxon>Entamoeba</taxon>
    </lineage>
</organism>
<dbReference type="PANTHER" id="PTHR12963">
    <property type="entry name" value="THYROID RECEPTOR INTERACTING PROTEIN RELATED"/>
    <property type="match status" value="1"/>
</dbReference>
<dbReference type="EMBL" id="BAAFRS010000291">
    <property type="protein sequence ID" value="GAB1226429.1"/>
    <property type="molecule type" value="Genomic_DNA"/>
</dbReference>
<dbReference type="Pfam" id="PF06221">
    <property type="entry name" value="zf-C2HC5"/>
    <property type="match status" value="1"/>
</dbReference>
<evidence type="ECO:0000259" key="2">
    <source>
        <dbReference type="Pfam" id="PF06221"/>
    </source>
</evidence>
<protein>
    <recommendedName>
        <fullName evidence="2">TRIP4/RQT4 C2HC5-type zinc finger domain-containing protein</fullName>
    </recommendedName>
</protein>
<reference evidence="3 4" key="1">
    <citation type="journal article" date="2019" name="PLoS Negl. Trop. Dis.">
        <title>Whole genome sequencing of Entamoeba nuttalli reveals mammalian host-related molecular signatures and a novel octapeptide-repeat surface protein.</title>
        <authorList>
            <person name="Tanaka M."/>
            <person name="Makiuchi T."/>
            <person name="Komiyama T."/>
            <person name="Shiina T."/>
            <person name="Osaki K."/>
            <person name="Tachibana H."/>
        </authorList>
    </citation>
    <scope>NUCLEOTIDE SEQUENCE [LARGE SCALE GENOMIC DNA]</scope>
    <source>
        <strain evidence="3 4">P19-061405</strain>
    </source>
</reference>
<comment type="caution">
    <text evidence="3">The sequence shown here is derived from an EMBL/GenBank/DDBJ whole genome shotgun (WGS) entry which is preliminary data.</text>
</comment>
<evidence type="ECO:0000313" key="4">
    <source>
        <dbReference type="Proteomes" id="UP001628156"/>
    </source>
</evidence>
<feature type="region of interest" description="Disordered" evidence="1">
    <location>
        <begin position="158"/>
        <end position="181"/>
    </location>
</feature>
<sequence length="181" mass="21315">MIQTWKFISVKLNMFPQMKSPTPDKPRGRIECRCYGTVHKAIGNCLSCGRIHCSEEGPGKCLYCGERLEIIRKNEGYDEAQERMDMLLYFQETQAQRTIVRDMSGEDPLKLDYWIKGKKKSTKKELKKTNKRINHRVQYEDVDPNQFDFVQEDDIGTSEMYQLNEKPKVDLRVEDTDYDDD</sequence>
<dbReference type="PANTHER" id="PTHR12963:SF4">
    <property type="entry name" value="ACTIVATING SIGNAL COINTEGRATOR 1"/>
    <property type="match status" value="1"/>
</dbReference>
<name>A0ABQ0DU98_9EUKA</name>